<name>A0A1L3KN66_9RHAB</name>
<proteinExistence type="predicted"/>
<protein>
    <submittedName>
        <fullName evidence="1">Uncharacterized protein</fullName>
    </submittedName>
</protein>
<dbReference type="Proteomes" id="UP000203224">
    <property type="component" value="Segment"/>
</dbReference>
<reference evidence="1" key="1">
    <citation type="journal article" date="2016" name="Nature">
        <title>Redefining the invertebrate RNA virosphere.</title>
        <authorList>
            <person name="Shi M."/>
            <person name="Lin X.D."/>
            <person name="Tian J.H."/>
            <person name="Chen L.J."/>
            <person name="Chen X."/>
            <person name="Li C.X."/>
            <person name="Qin X.C."/>
            <person name="Li J."/>
            <person name="Cao J.P."/>
            <person name="Eden J.S."/>
            <person name="Buchmann J."/>
            <person name="Wang W."/>
            <person name="Xu J."/>
            <person name="Holmes E.C."/>
            <person name="Zhang Y.Z."/>
        </authorList>
    </citation>
    <scope>NUCLEOTIDE SEQUENCE [LARGE SCALE GENOMIC DNA]</scope>
    <source>
        <strain evidence="1">WHZHC73015</strain>
    </source>
</reference>
<dbReference type="GeneID" id="30855462"/>
<evidence type="ECO:0000313" key="1">
    <source>
        <dbReference type="EMBL" id="APG78813.1"/>
    </source>
</evidence>
<accession>A0A1L3KN66</accession>
<dbReference type="KEGG" id="vg:30855462"/>
<dbReference type="RefSeq" id="YP_009337811.1">
    <property type="nucleotide sequence ID" value="NC_033267.1"/>
</dbReference>
<evidence type="ECO:0000313" key="2">
    <source>
        <dbReference type="Proteomes" id="UP000203224"/>
    </source>
</evidence>
<organism evidence="1">
    <name type="scientific">Hubei rhabdo-like virus 9</name>
    <dbReference type="NCBI Taxonomy" id="1923193"/>
    <lineage>
        <taxon>Viruses</taxon>
        <taxon>Riboviria</taxon>
        <taxon>Orthornavirae</taxon>
        <taxon>Negarnaviricota</taxon>
        <taxon>Haploviricotina</taxon>
        <taxon>Monjiviricetes</taxon>
        <taxon>Mononegavirales</taxon>
        <taxon>Rhabdoviridae</taxon>
        <taxon>Deltarhabdovirinae</taxon>
        <taxon>Betanemrhavirus</taxon>
        <taxon>Betanemrhavirus hubei</taxon>
    </lineage>
</organism>
<keyword evidence="2" id="KW-1185">Reference proteome</keyword>
<dbReference type="EMBL" id="KX884448">
    <property type="protein sequence ID" value="APG78813.1"/>
    <property type="molecule type" value="Genomic_RNA"/>
</dbReference>
<sequence length="256" mass="28867">MAEQHSPPRLERNMGGKYRQFPFLRKEDAPMTESELLQYEENLRIIHGQEVADTFRRLAKTGDMPTWYWRGFLDGVAAGKRAVYERSLNKQQAEVNRLLSMLEETGQKVNDACKDAESCNVQALAESRLLADTVQSACERLETLVASFSLPKPEHSFTNVTEETDAKLRAVNIINEAQLNPGLIIVLTRFITRGSFPLNILKSLPVQKAGPDLDQAVMLMIEYLTSKGLVTLERLKFAASQFKCVQENPEAARPHC</sequence>